<feature type="non-terminal residue" evidence="1">
    <location>
        <position position="1"/>
    </location>
</feature>
<gene>
    <name evidence="1" type="ORF">K8V08_07055</name>
</gene>
<protein>
    <submittedName>
        <fullName evidence="1">Uncharacterized protein</fullName>
    </submittedName>
</protein>
<evidence type="ECO:0000313" key="1">
    <source>
        <dbReference type="EMBL" id="HJG80154.1"/>
    </source>
</evidence>
<dbReference type="Proteomes" id="UP000784435">
    <property type="component" value="Unassembled WGS sequence"/>
</dbReference>
<evidence type="ECO:0000313" key="2">
    <source>
        <dbReference type="Proteomes" id="UP000784435"/>
    </source>
</evidence>
<comment type="caution">
    <text evidence="1">The sequence shown here is derived from an EMBL/GenBank/DDBJ whole genome shotgun (WGS) entry which is preliminary data.</text>
</comment>
<reference evidence="1" key="1">
    <citation type="journal article" date="2021" name="PeerJ">
        <title>Extensive microbial diversity within the chicken gut microbiome revealed by metagenomics and culture.</title>
        <authorList>
            <person name="Gilroy R."/>
            <person name="Ravi A."/>
            <person name="Getino M."/>
            <person name="Pursley I."/>
            <person name="Horton D.L."/>
            <person name="Alikhan N.F."/>
            <person name="Baker D."/>
            <person name="Gharbi K."/>
            <person name="Hall N."/>
            <person name="Watson M."/>
            <person name="Adriaenssens E.M."/>
            <person name="Foster-Nyarko E."/>
            <person name="Jarju S."/>
            <person name="Secka A."/>
            <person name="Antonio M."/>
            <person name="Oren A."/>
            <person name="Chaudhuri R.R."/>
            <person name="La Ragione R."/>
            <person name="Hildebrand F."/>
            <person name="Pallen M.J."/>
        </authorList>
    </citation>
    <scope>NUCLEOTIDE SEQUENCE</scope>
    <source>
        <strain evidence="1">ChiGjej5B5-7349</strain>
    </source>
</reference>
<proteinExistence type="predicted"/>
<name>A0A921MF12_9MICO</name>
<dbReference type="AlphaFoldDB" id="A0A921MF12"/>
<organism evidence="1 2">
    <name type="scientific">Brevibacterium senegalense</name>
    <dbReference type="NCBI Taxonomy" id="1033736"/>
    <lineage>
        <taxon>Bacteria</taxon>
        <taxon>Bacillati</taxon>
        <taxon>Actinomycetota</taxon>
        <taxon>Actinomycetes</taxon>
        <taxon>Micrococcales</taxon>
        <taxon>Brevibacteriaceae</taxon>
        <taxon>Brevibacterium</taxon>
    </lineage>
</organism>
<sequence>PSFRPSSEWYEDWPFDVDTSVQVEARVTCSAADRAVEVFLEPLTHDPGADSASGSRVHYWGGFTVESAPVADGGGWRIVLTSAGEDGFNSLESAADDLVDVLRATPGEVRLVWRELPATRVSDAGPDGR</sequence>
<accession>A0A921MF12</accession>
<dbReference type="EMBL" id="DYUK01000152">
    <property type="protein sequence ID" value="HJG80154.1"/>
    <property type="molecule type" value="Genomic_DNA"/>
</dbReference>
<reference evidence="1" key="2">
    <citation type="submission" date="2021-09" db="EMBL/GenBank/DDBJ databases">
        <authorList>
            <person name="Gilroy R."/>
        </authorList>
    </citation>
    <scope>NUCLEOTIDE SEQUENCE</scope>
    <source>
        <strain evidence="1">ChiGjej5B5-7349</strain>
    </source>
</reference>